<dbReference type="SMART" id="SM01144">
    <property type="entry name" value="DTW"/>
    <property type="match status" value="1"/>
</dbReference>
<feature type="transmembrane region" description="Helical" evidence="8">
    <location>
        <begin position="21"/>
        <end position="39"/>
    </location>
</feature>
<evidence type="ECO:0000256" key="6">
    <source>
        <dbReference type="ARBA" id="ARBA00048718"/>
    </source>
</evidence>
<dbReference type="GO" id="GO:0016432">
    <property type="term" value="F:tRNA-uridine aminocarboxypropyltransferase activity"/>
    <property type="evidence" value="ECO:0007669"/>
    <property type="project" value="UniProtKB-EC"/>
</dbReference>
<accession>A0A448ZNJ3</accession>
<feature type="compositionally biased region" description="Basic and acidic residues" evidence="7">
    <location>
        <begin position="399"/>
        <end position="419"/>
    </location>
</feature>
<comment type="similarity">
    <text evidence="5">Belongs to the TDD superfamily. DTWD2 family.</text>
</comment>
<sequence>MARSRNGYNGDCAVRNRNVGTWILAVRRLWPILCLVVSVNPWLVVSWMLCDAFALPVPALVVRRQHRSWPGKTVQSIGSIFTSKTLWKESEGKRSPPTTTSSFVFSRLGNESTGSDTRRKSNNATKHSKQRSASTAGSRGYCPRCKRPNVVCICHALPDEPIDCGTRILILQHPREARKRKRTSTVPLIGLSIQNVEICVGTKFERGSHPLLDEALDMAKESSKGNNRNSHVNGHALLLYPSDGALPLQMYLENALSTVDNEEDPAVTENDVQTAITSAKNDGNSRNSNILVVVDGTWAQTQSMVQNSNDLLWKLPRVMFDETTNSLFDSLRQEPAPHCTSTLEAVSRAIRLLSGSPASAADNDCTGSRGADALEKSLEAMVDGQLRFALDDENARPRYYRKNETGEGTKPVSKREAGRARKLVSKRRQTSLSLPKAKSKEEIELDRIRFVYIAHMG</sequence>
<dbReference type="PANTHER" id="PTHR21392:SF0">
    <property type="entry name" value="TRNA-URIDINE AMINOCARBOXYPROPYLTRANSFERASE 2"/>
    <property type="match status" value="1"/>
</dbReference>
<feature type="domain" description="DTW" evidence="9">
    <location>
        <begin position="138"/>
        <end position="390"/>
    </location>
</feature>
<keyword evidence="2" id="KW-0808">Transferase</keyword>
<evidence type="ECO:0000256" key="5">
    <source>
        <dbReference type="ARBA" id="ARBA00034489"/>
    </source>
</evidence>
<dbReference type="PANTHER" id="PTHR21392">
    <property type="entry name" value="TRNA-URIDINE AMINOCARBOXYPROPYLTRANSFERASE 2"/>
    <property type="match status" value="1"/>
</dbReference>
<evidence type="ECO:0000256" key="3">
    <source>
        <dbReference type="ARBA" id="ARBA00022691"/>
    </source>
</evidence>
<dbReference type="Proteomes" id="UP000291116">
    <property type="component" value="Unassembled WGS sequence"/>
</dbReference>
<name>A0A448ZNJ3_9STRA</name>
<evidence type="ECO:0000256" key="4">
    <source>
        <dbReference type="ARBA" id="ARBA00022694"/>
    </source>
</evidence>
<keyword evidence="8" id="KW-0472">Membrane</keyword>
<dbReference type="OrthoDB" id="48471at2759"/>
<protein>
    <recommendedName>
        <fullName evidence="1">tRNA-uridine aminocarboxypropyltransferase</fullName>
        <ecNumber evidence="1">2.5.1.25</ecNumber>
    </recommendedName>
</protein>
<keyword evidence="8" id="KW-1133">Transmembrane helix</keyword>
<feature type="region of interest" description="Disordered" evidence="7">
    <location>
        <begin position="399"/>
        <end position="433"/>
    </location>
</feature>
<reference evidence="10 11" key="1">
    <citation type="submission" date="2019-01" db="EMBL/GenBank/DDBJ databases">
        <authorList>
            <person name="Ferrante I. M."/>
        </authorList>
    </citation>
    <scope>NUCLEOTIDE SEQUENCE [LARGE SCALE GENOMIC DNA]</scope>
    <source>
        <strain evidence="10 11">B856</strain>
    </source>
</reference>
<dbReference type="InterPro" id="IPR005636">
    <property type="entry name" value="DTW"/>
</dbReference>
<dbReference type="EC" id="2.5.1.25" evidence="1"/>
<proteinExistence type="inferred from homology"/>
<evidence type="ECO:0000256" key="8">
    <source>
        <dbReference type="SAM" id="Phobius"/>
    </source>
</evidence>
<organism evidence="10 11">
    <name type="scientific">Pseudo-nitzschia multistriata</name>
    <dbReference type="NCBI Taxonomy" id="183589"/>
    <lineage>
        <taxon>Eukaryota</taxon>
        <taxon>Sar</taxon>
        <taxon>Stramenopiles</taxon>
        <taxon>Ochrophyta</taxon>
        <taxon>Bacillariophyta</taxon>
        <taxon>Bacillariophyceae</taxon>
        <taxon>Bacillariophycidae</taxon>
        <taxon>Bacillariales</taxon>
        <taxon>Bacillariaceae</taxon>
        <taxon>Pseudo-nitzschia</taxon>
    </lineage>
</organism>
<evidence type="ECO:0000256" key="2">
    <source>
        <dbReference type="ARBA" id="ARBA00022679"/>
    </source>
</evidence>
<dbReference type="InterPro" id="IPR039262">
    <property type="entry name" value="DTWD2/TAPT"/>
</dbReference>
<evidence type="ECO:0000313" key="11">
    <source>
        <dbReference type="Proteomes" id="UP000291116"/>
    </source>
</evidence>
<evidence type="ECO:0000256" key="1">
    <source>
        <dbReference type="ARBA" id="ARBA00012386"/>
    </source>
</evidence>
<feature type="region of interest" description="Disordered" evidence="7">
    <location>
        <begin position="88"/>
        <end position="139"/>
    </location>
</feature>
<gene>
    <name evidence="10" type="ORF">PSNMU_V1.4_AUG-EV-PASAV3_0106090</name>
</gene>
<feature type="compositionally biased region" description="Basic residues" evidence="7">
    <location>
        <begin position="420"/>
        <end position="429"/>
    </location>
</feature>
<dbReference type="EMBL" id="CAACVS010000564">
    <property type="protein sequence ID" value="VEU43574.1"/>
    <property type="molecule type" value="Genomic_DNA"/>
</dbReference>
<evidence type="ECO:0000259" key="9">
    <source>
        <dbReference type="SMART" id="SM01144"/>
    </source>
</evidence>
<dbReference type="AlphaFoldDB" id="A0A448ZNJ3"/>
<keyword evidence="3" id="KW-0949">S-adenosyl-L-methionine</keyword>
<evidence type="ECO:0000256" key="7">
    <source>
        <dbReference type="SAM" id="MobiDB-lite"/>
    </source>
</evidence>
<keyword evidence="8" id="KW-0812">Transmembrane</keyword>
<dbReference type="Pfam" id="PF03942">
    <property type="entry name" value="DTW"/>
    <property type="match status" value="1"/>
</dbReference>
<comment type="catalytic activity">
    <reaction evidence="6">
        <text>a uridine in tRNA + S-adenosyl-L-methionine = a 3-[(3S)-3-amino-3-carboxypropyl]uridine in tRNA + S-methyl-5'-thioadenosine + H(+)</text>
        <dbReference type="Rhea" id="RHEA:62432"/>
        <dbReference type="Rhea" id="RHEA-COMP:13339"/>
        <dbReference type="Rhea" id="RHEA-COMP:16092"/>
        <dbReference type="ChEBI" id="CHEBI:15378"/>
        <dbReference type="ChEBI" id="CHEBI:17509"/>
        <dbReference type="ChEBI" id="CHEBI:59789"/>
        <dbReference type="ChEBI" id="CHEBI:65315"/>
        <dbReference type="ChEBI" id="CHEBI:82930"/>
        <dbReference type="EC" id="2.5.1.25"/>
    </reaction>
</comment>
<dbReference type="GO" id="GO:0008033">
    <property type="term" value="P:tRNA processing"/>
    <property type="evidence" value="ECO:0007669"/>
    <property type="project" value="UniProtKB-KW"/>
</dbReference>
<evidence type="ECO:0000313" key="10">
    <source>
        <dbReference type="EMBL" id="VEU43574.1"/>
    </source>
</evidence>
<keyword evidence="4" id="KW-0819">tRNA processing</keyword>
<keyword evidence="11" id="KW-1185">Reference proteome</keyword>